<gene>
    <name evidence="2" type="ORF">Hsar01_00084</name>
</gene>
<accession>A0ABP9UI56</accession>
<name>A0ABP9UI56_9BACT</name>
<dbReference type="Gene3D" id="3.40.630.30">
    <property type="match status" value="1"/>
</dbReference>
<dbReference type="EMBL" id="BAABRI010000001">
    <property type="protein sequence ID" value="GAA5480880.1"/>
    <property type="molecule type" value="Genomic_DNA"/>
</dbReference>
<dbReference type="InterPro" id="IPR016181">
    <property type="entry name" value="Acyl_CoA_acyltransferase"/>
</dbReference>
<protein>
    <recommendedName>
        <fullName evidence="1">N-acetyltransferase domain-containing protein</fullName>
    </recommendedName>
</protein>
<comment type="caution">
    <text evidence="2">The sequence shown here is derived from an EMBL/GenBank/DDBJ whole genome shotgun (WGS) entry which is preliminary data.</text>
</comment>
<dbReference type="InterPro" id="IPR000182">
    <property type="entry name" value="GNAT_dom"/>
</dbReference>
<feature type="domain" description="N-acetyltransferase" evidence="1">
    <location>
        <begin position="2"/>
        <end position="187"/>
    </location>
</feature>
<organism evidence="2 3">
    <name type="scientific">Haloferula sargassicola</name>
    <dbReference type="NCBI Taxonomy" id="490096"/>
    <lineage>
        <taxon>Bacteria</taxon>
        <taxon>Pseudomonadati</taxon>
        <taxon>Verrucomicrobiota</taxon>
        <taxon>Verrucomicrobiia</taxon>
        <taxon>Verrucomicrobiales</taxon>
        <taxon>Verrucomicrobiaceae</taxon>
        <taxon>Haloferula</taxon>
    </lineage>
</organism>
<evidence type="ECO:0000313" key="2">
    <source>
        <dbReference type="EMBL" id="GAA5480880.1"/>
    </source>
</evidence>
<sequence length="198" mass="22209">MVEVRTLVGAEIEPALPELAALRIEVFREFPYLYEGSVESEQEYLAEFASADRAALVIATMEGAIVGASTALPLAAANDSFIEPFRNAGKDPADWFYFGESVLRITLRGQGVGARFFEQRERHAADLGFRKMAFCAVDREPEHPLRPSGYRPLDGFWGRRGFEKQPGLVARLAWRQVDGLEVANRLVFWTKELADPQM</sequence>
<dbReference type="Proteomes" id="UP001476282">
    <property type="component" value="Unassembled WGS sequence"/>
</dbReference>
<reference evidence="2 3" key="1">
    <citation type="submission" date="2024-02" db="EMBL/GenBank/DDBJ databases">
        <title>Haloferula sargassicola NBRC 104335.</title>
        <authorList>
            <person name="Ichikawa N."/>
            <person name="Katano-Makiyama Y."/>
            <person name="Hidaka K."/>
        </authorList>
    </citation>
    <scope>NUCLEOTIDE SEQUENCE [LARGE SCALE GENOMIC DNA]</scope>
    <source>
        <strain evidence="2 3">NBRC 104335</strain>
    </source>
</reference>
<evidence type="ECO:0000313" key="3">
    <source>
        <dbReference type="Proteomes" id="UP001476282"/>
    </source>
</evidence>
<dbReference type="PROSITE" id="PS51186">
    <property type="entry name" value="GNAT"/>
    <property type="match status" value="1"/>
</dbReference>
<dbReference type="SUPFAM" id="SSF55729">
    <property type="entry name" value="Acyl-CoA N-acyltransferases (Nat)"/>
    <property type="match status" value="1"/>
</dbReference>
<keyword evidence="3" id="KW-1185">Reference proteome</keyword>
<proteinExistence type="predicted"/>
<evidence type="ECO:0000259" key="1">
    <source>
        <dbReference type="PROSITE" id="PS51186"/>
    </source>
</evidence>